<name>A0A803NCF4_CHEQI</name>
<reference evidence="2" key="2">
    <citation type="submission" date="2021-03" db="UniProtKB">
        <authorList>
            <consortium name="EnsemblPlants"/>
        </authorList>
    </citation>
    <scope>IDENTIFICATION</scope>
</reference>
<keyword evidence="3" id="KW-1185">Reference proteome</keyword>
<keyword evidence="1" id="KW-1133">Transmembrane helix</keyword>
<dbReference type="Gramene" id="AUR62043771-RA">
    <property type="protein sequence ID" value="AUR62043771-RA:cds"/>
    <property type="gene ID" value="AUR62043771"/>
</dbReference>
<organism evidence="2 3">
    <name type="scientific">Chenopodium quinoa</name>
    <name type="common">Quinoa</name>
    <dbReference type="NCBI Taxonomy" id="63459"/>
    <lineage>
        <taxon>Eukaryota</taxon>
        <taxon>Viridiplantae</taxon>
        <taxon>Streptophyta</taxon>
        <taxon>Embryophyta</taxon>
        <taxon>Tracheophyta</taxon>
        <taxon>Spermatophyta</taxon>
        <taxon>Magnoliopsida</taxon>
        <taxon>eudicotyledons</taxon>
        <taxon>Gunneridae</taxon>
        <taxon>Pentapetalae</taxon>
        <taxon>Caryophyllales</taxon>
        <taxon>Chenopodiaceae</taxon>
        <taxon>Chenopodioideae</taxon>
        <taxon>Atripliceae</taxon>
        <taxon>Chenopodium</taxon>
    </lineage>
</organism>
<keyword evidence="1" id="KW-0472">Membrane</keyword>
<evidence type="ECO:0000313" key="2">
    <source>
        <dbReference type="EnsemblPlants" id="AUR62043771-RA:cds"/>
    </source>
</evidence>
<dbReference type="Proteomes" id="UP000596660">
    <property type="component" value="Unplaced"/>
</dbReference>
<accession>A0A803NCF4</accession>
<protein>
    <submittedName>
        <fullName evidence="2">Uncharacterized protein</fullName>
    </submittedName>
</protein>
<dbReference type="EnsemblPlants" id="AUR62043771-RA">
    <property type="protein sequence ID" value="AUR62043771-RA:cds"/>
    <property type="gene ID" value="AUR62043771"/>
</dbReference>
<keyword evidence="1" id="KW-0812">Transmembrane</keyword>
<feature type="transmembrane region" description="Helical" evidence="1">
    <location>
        <begin position="28"/>
        <end position="52"/>
    </location>
</feature>
<proteinExistence type="predicted"/>
<sequence length="98" mass="10085">MAATNVEELTSGASGRIIPLFHRAKSMALLLFPSYNFLKKFIISFLLFLPLFPPPSAAAFSTVFSGGGVGVGATAGGEVPAEEIVGRGGRYAASSCAC</sequence>
<reference evidence="2" key="1">
    <citation type="journal article" date="2017" name="Nature">
        <title>The genome of Chenopodium quinoa.</title>
        <authorList>
            <person name="Jarvis D.E."/>
            <person name="Ho Y.S."/>
            <person name="Lightfoot D.J."/>
            <person name="Schmoeckel S.M."/>
            <person name="Li B."/>
            <person name="Borm T.J.A."/>
            <person name="Ohyanagi H."/>
            <person name="Mineta K."/>
            <person name="Michell C.T."/>
            <person name="Saber N."/>
            <person name="Kharbatia N.M."/>
            <person name="Rupper R.R."/>
            <person name="Sharp A.R."/>
            <person name="Dally N."/>
            <person name="Boughton B.A."/>
            <person name="Woo Y.H."/>
            <person name="Gao G."/>
            <person name="Schijlen E.G.W.M."/>
            <person name="Guo X."/>
            <person name="Momin A.A."/>
            <person name="Negrao S."/>
            <person name="Al-Babili S."/>
            <person name="Gehring C."/>
            <person name="Roessner U."/>
            <person name="Jung C."/>
            <person name="Murphy K."/>
            <person name="Arold S.T."/>
            <person name="Gojobori T."/>
            <person name="van der Linden C.G."/>
            <person name="van Loo E.N."/>
            <person name="Jellen E.N."/>
            <person name="Maughan P.J."/>
            <person name="Tester M."/>
        </authorList>
    </citation>
    <scope>NUCLEOTIDE SEQUENCE [LARGE SCALE GENOMIC DNA]</scope>
    <source>
        <strain evidence="2">cv. PI 614886</strain>
    </source>
</reference>
<evidence type="ECO:0000256" key="1">
    <source>
        <dbReference type="SAM" id="Phobius"/>
    </source>
</evidence>
<evidence type="ECO:0000313" key="3">
    <source>
        <dbReference type="Proteomes" id="UP000596660"/>
    </source>
</evidence>
<dbReference type="AlphaFoldDB" id="A0A803NCF4"/>